<accession>A0A0H5RS88</accession>
<evidence type="ECO:0000313" key="1">
    <source>
        <dbReference type="EMBL" id="CRZ11604.1"/>
    </source>
</evidence>
<dbReference type="AlphaFoldDB" id="A0A0H5RS88"/>
<sequence>CSRSIISMIQGVEFPMSKPKHPLSIHDPASFLLYIYESLRWQSVLFSSKVSRGQGESPSARSSLSPLEKALKAHELLVERCKKICQNLILINCNFSKISAIPLFPLFQISAPDELTTVQWQSCMSSADISTSVMEAVESAGLHDEICKMGRIVAMFLVHHHITDPSLLSSSQTAFPLSELSHEYTDFTGFINPSIPALRDLLLGNAPITSYMFMDHYHILFLISYISHLRVSSLDRLRSVITPLLGPDQPDYHRIHLQCSLDLNALQSIAVPELPRSIPCAQTMISLSDQLSLWKIIQTTEWKRFKWNKICYEDCATADEILRQDNDIDKIQRLYRAGRIQHIFAHHIIPFDRGDCLYTYRATYRLDTQLMEIESSSAAIYQIQSRPFIGHDAFHEGPVFPRTQPIPIINT</sequence>
<name>A0A0H5RS88_9EUKA</name>
<protein>
    <submittedName>
        <fullName evidence="1">Uncharacterized protein</fullName>
    </submittedName>
</protein>
<reference evidence="1" key="1">
    <citation type="submission" date="2015-04" db="EMBL/GenBank/DDBJ databases">
        <title>The genome sequence of the plant pathogenic Rhizarian Plasmodiophora brassicae reveals insights in its biotrophic life cycle and the origin of chitin synthesis.</title>
        <authorList>
            <person name="Schwelm A."/>
            <person name="Fogelqvist J."/>
            <person name="Knaust A."/>
            <person name="Julke S."/>
            <person name="Lilja T."/>
            <person name="Dhandapani V."/>
            <person name="Bonilla-Rosso G."/>
            <person name="Karlsson M."/>
            <person name="Shevchenko A."/>
            <person name="Choi S.R."/>
            <person name="Kim H.G."/>
            <person name="Park J.Y."/>
            <person name="Lim Y.P."/>
            <person name="Ludwig-Muller J."/>
            <person name="Dixelius C."/>
        </authorList>
    </citation>
    <scope>NUCLEOTIDE SEQUENCE</scope>
    <source>
        <tissue evidence="1">Potato root galls</tissue>
    </source>
</reference>
<proteinExistence type="predicted"/>
<feature type="non-terminal residue" evidence="1">
    <location>
        <position position="411"/>
    </location>
</feature>
<organism evidence="1">
    <name type="scientific">Spongospora subterranea</name>
    <dbReference type="NCBI Taxonomy" id="70186"/>
    <lineage>
        <taxon>Eukaryota</taxon>
        <taxon>Sar</taxon>
        <taxon>Rhizaria</taxon>
        <taxon>Endomyxa</taxon>
        <taxon>Phytomyxea</taxon>
        <taxon>Plasmodiophorida</taxon>
        <taxon>Plasmodiophoridae</taxon>
        <taxon>Spongospora</taxon>
    </lineage>
</organism>
<dbReference type="EMBL" id="HACM01011162">
    <property type="protein sequence ID" value="CRZ11604.1"/>
    <property type="molecule type" value="Transcribed_RNA"/>
</dbReference>
<feature type="non-terminal residue" evidence="1">
    <location>
        <position position="1"/>
    </location>
</feature>